<keyword evidence="15" id="KW-1185">Reference proteome</keyword>
<dbReference type="InterPro" id="IPR004105">
    <property type="entry name" value="CheA-like_dim"/>
</dbReference>
<dbReference type="Proteomes" id="UP000481033">
    <property type="component" value="Unassembled WGS sequence"/>
</dbReference>
<feature type="compositionally biased region" description="Polar residues" evidence="9">
    <location>
        <begin position="384"/>
        <end position="393"/>
    </location>
</feature>
<dbReference type="InterPro" id="IPR003594">
    <property type="entry name" value="HATPase_dom"/>
</dbReference>
<protein>
    <recommendedName>
        <fullName evidence="2">histidine kinase</fullName>
        <ecNumber evidence="2">2.7.13.3</ecNumber>
    </recommendedName>
</protein>
<dbReference type="InterPro" id="IPR001789">
    <property type="entry name" value="Sig_transdc_resp-reg_receiver"/>
</dbReference>
<evidence type="ECO:0000313" key="14">
    <source>
        <dbReference type="EMBL" id="NEZ58278.1"/>
    </source>
</evidence>
<dbReference type="CDD" id="cd16916">
    <property type="entry name" value="HATPase_CheA-like"/>
    <property type="match status" value="1"/>
</dbReference>
<feature type="domain" description="HPt" evidence="13">
    <location>
        <begin position="4"/>
        <end position="107"/>
    </location>
</feature>
<dbReference type="SUPFAM" id="SSF47384">
    <property type="entry name" value="Homodimeric domain of signal transducing histidine kinase"/>
    <property type="match status" value="1"/>
</dbReference>
<dbReference type="Gene3D" id="3.30.565.10">
    <property type="entry name" value="Histidine kinase-like ATPase, C-terminal domain"/>
    <property type="match status" value="1"/>
</dbReference>
<dbReference type="Gene3D" id="3.40.50.2300">
    <property type="match status" value="1"/>
</dbReference>
<dbReference type="PROSITE" id="PS50109">
    <property type="entry name" value="HIS_KIN"/>
    <property type="match status" value="1"/>
</dbReference>
<keyword evidence="3 8" id="KW-0597">Phosphoprotein</keyword>
<dbReference type="Gene3D" id="1.20.120.160">
    <property type="entry name" value="HPT domain"/>
    <property type="match status" value="1"/>
</dbReference>
<dbReference type="Pfam" id="PF01627">
    <property type="entry name" value="Hpt"/>
    <property type="match status" value="1"/>
</dbReference>
<dbReference type="InterPro" id="IPR004358">
    <property type="entry name" value="Sig_transdc_His_kin-like_C"/>
</dbReference>
<dbReference type="InterPro" id="IPR036641">
    <property type="entry name" value="HPT_dom_sf"/>
</dbReference>
<evidence type="ECO:0000259" key="10">
    <source>
        <dbReference type="PROSITE" id="PS50109"/>
    </source>
</evidence>
<dbReference type="SUPFAM" id="SSF55874">
    <property type="entry name" value="ATPase domain of HSP90 chaperone/DNA topoisomerase II/histidine kinase"/>
    <property type="match status" value="1"/>
</dbReference>
<evidence type="ECO:0000259" key="11">
    <source>
        <dbReference type="PROSITE" id="PS50110"/>
    </source>
</evidence>
<keyword evidence="6" id="KW-0902">Two-component regulatory system</keyword>
<feature type="domain" description="CheW-like" evidence="12">
    <location>
        <begin position="796"/>
        <end position="943"/>
    </location>
</feature>
<dbReference type="Pfam" id="PF02895">
    <property type="entry name" value="H-kinase_dim"/>
    <property type="match status" value="1"/>
</dbReference>
<dbReference type="Pfam" id="PF01584">
    <property type="entry name" value="CheW"/>
    <property type="match status" value="1"/>
</dbReference>
<keyword evidence="4" id="KW-0808">Transferase</keyword>
<dbReference type="InterPro" id="IPR005467">
    <property type="entry name" value="His_kinase_dom"/>
</dbReference>
<dbReference type="Gene3D" id="1.10.287.560">
    <property type="entry name" value="Histidine kinase CheA-like, homodimeric domain"/>
    <property type="match status" value="1"/>
</dbReference>
<proteinExistence type="predicted"/>
<evidence type="ECO:0000259" key="12">
    <source>
        <dbReference type="PROSITE" id="PS50851"/>
    </source>
</evidence>
<dbReference type="AlphaFoldDB" id="A0A6M0RPU2"/>
<dbReference type="InterPro" id="IPR037006">
    <property type="entry name" value="CheA-like_homodim_sf"/>
</dbReference>
<dbReference type="PANTHER" id="PTHR43395">
    <property type="entry name" value="SENSOR HISTIDINE KINASE CHEA"/>
    <property type="match status" value="1"/>
</dbReference>
<evidence type="ECO:0000256" key="2">
    <source>
        <dbReference type="ARBA" id="ARBA00012438"/>
    </source>
</evidence>
<sequence>MTIDPEIRDQAYQFFIEEASELLDIIETGLLSLRQDTSVQRVHELMRAAHSIKGGAASVELDTIKIIAHRLEDSLKALYSDTVVVDAELETLFLRAYDCLRHPLQSQIDTGKFNEKQTLVAFESIFNDLEEYLGPALHATDSFMPSSAELGIDIVASLFEVDVAEVLTQLRTLITDPQNYDCGQELQIQLEILTGFAEIIDIPKFTEITTLAQAAANRYHDQPLPVIEQVIDNIEHARQAILAGERIAIGEPSKKLLTLAEGNIIELDEPIHTHISEHIDDLDLSNLNLDMLEPPNNYEIEKTTSAPSDSSANQISALEEIWSIEALEFPSVEKIEKGDNSKLIQPDVNALADIWGNPESTDNNFDVEITDFEAVMADAPTESILDSWSTPSTPDLEISTDATDSPEVSMAKSVGGADIISNNIETTVTNISEIYDLLPRLPQAVQQKPSKKKKAPVKSTTQSRLSAKVALDRLERMNNLVGELAINRNSLSLQNDQFQRTVHRLGQRFSSFRTIVRQLQSISDQILVSPNQHRSSTIIRTEDSTFDSLEMDSYSEINSLLEGVLEEVFQLAESVDDVALFAGQSNRLLERQRRTLNQLRDELMWSRMVPLDQVLKRFPRVIRELSNTYQKPVELKLTGTDVLVDRVMLEKLYDPLLHLVRNAFDHGIEPPDKRQTLGKPDQGTIEVRAFHQGNYTVIEIDDDGQGLDTDKIAQRAIEAQMIAPEQVTTMTKQRIQQLIFEPGFSTANQVSELSGRGVGLDVVRESLQTFNGKVSVTTNKHKGTVFSLKIPLTLTLTKLVVGSVGTTAIAIASDSIEEIIRPAADQLKQSGGQRFLHWRSQLIPIYQLAELLNYQCQVPKQLPKELQTGQTVRGQQQTMLIIEQGQGLLALGLEQIVTEQELVIKPMGKAIATPSYINGCTVLADGSLVPVIDGAALVQFSTKLSLPIQPQPQYEHHSQTLMIIDDSSALRRTLALTLRKAGYQVLQAKDGRDALDQLQRGALPELIICDVEMPRLNGFEFLSHRRANSSWTQIPTVMLTSRGNHKHRTLAKHLGANDYFTKPYIEKDFVGAIATLLQKP</sequence>
<dbReference type="InterPro" id="IPR011006">
    <property type="entry name" value="CheY-like_superfamily"/>
</dbReference>
<accession>A0A6M0RPU2</accession>
<dbReference type="Gene3D" id="2.30.30.40">
    <property type="entry name" value="SH3 Domains"/>
    <property type="match status" value="1"/>
</dbReference>
<feature type="domain" description="Histidine kinase" evidence="10">
    <location>
        <begin position="552"/>
        <end position="794"/>
    </location>
</feature>
<dbReference type="GO" id="GO:0000155">
    <property type="term" value="F:phosphorelay sensor kinase activity"/>
    <property type="evidence" value="ECO:0007669"/>
    <property type="project" value="InterPro"/>
</dbReference>
<dbReference type="PANTHER" id="PTHR43395:SF1">
    <property type="entry name" value="CHEMOTAXIS PROTEIN CHEA"/>
    <property type="match status" value="1"/>
</dbReference>
<dbReference type="InterPro" id="IPR008207">
    <property type="entry name" value="Sig_transdc_His_kin_Hpt_dom"/>
</dbReference>
<evidence type="ECO:0000256" key="9">
    <source>
        <dbReference type="SAM" id="MobiDB-lite"/>
    </source>
</evidence>
<keyword evidence="5" id="KW-0418">Kinase</keyword>
<evidence type="ECO:0000259" key="13">
    <source>
        <dbReference type="PROSITE" id="PS50894"/>
    </source>
</evidence>
<dbReference type="FunFam" id="3.30.565.10:FF:000016">
    <property type="entry name" value="Chemotaxis protein CheA, putative"/>
    <property type="match status" value="1"/>
</dbReference>
<dbReference type="Pfam" id="PF00072">
    <property type="entry name" value="Response_reg"/>
    <property type="match status" value="1"/>
</dbReference>
<dbReference type="GO" id="GO:0005737">
    <property type="term" value="C:cytoplasm"/>
    <property type="evidence" value="ECO:0007669"/>
    <property type="project" value="InterPro"/>
</dbReference>
<evidence type="ECO:0000256" key="5">
    <source>
        <dbReference type="ARBA" id="ARBA00022777"/>
    </source>
</evidence>
<dbReference type="InterPro" id="IPR002545">
    <property type="entry name" value="CheW-lke_dom"/>
</dbReference>
<feature type="modified residue" description="4-aspartylphosphate" evidence="8">
    <location>
        <position position="1010"/>
    </location>
</feature>
<evidence type="ECO:0000256" key="4">
    <source>
        <dbReference type="ARBA" id="ARBA00022679"/>
    </source>
</evidence>
<feature type="modified residue" description="Phosphohistidine" evidence="7">
    <location>
        <position position="50"/>
    </location>
</feature>
<dbReference type="InterPro" id="IPR036890">
    <property type="entry name" value="HATPase_C_sf"/>
</dbReference>
<dbReference type="EC" id="2.7.13.3" evidence="2"/>
<evidence type="ECO:0000256" key="6">
    <source>
        <dbReference type="ARBA" id="ARBA00023012"/>
    </source>
</evidence>
<dbReference type="SUPFAM" id="SSF52172">
    <property type="entry name" value="CheY-like"/>
    <property type="match status" value="1"/>
</dbReference>
<dbReference type="SUPFAM" id="SSF47226">
    <property type="entry name" value="Histidine-containing phosphotransfer domain, HPT domain"/>
    <property type="match status" value="1"/>
</dbReference>
<dbReference type="InterPro" id="IPR036061">
    <property type="entry name" value="CheW-like_dom_sf"/>
</dbReference>
<evidence type="ECO:0000256" key="1">
    <source>
        <dbReference type="ARBA" id="ARBA00000085"/>
    </source>
</evidence>
<name>A0A6M0RPU2_9CYAN</name>
<dbReference type="PRINTS" id="PR00344">
    <property type="entry name" value="BCTRLSENSOR"/>
</dbReference>
<reference evidence="14 15" key="1">
    <citation type="journal article" date="2020" name="Microb. Ecol.">
        <title>Ecogenomics of the Marine Benthic Filamentous Cyanobacterium Adonisia.</title>
        <authorList>
            <person name="Walter J.M."/>
            <person name="Coutinho F.H."/>
            <person name="Leomil L."/>
            <person name="Hargreaves P.I."/>
            <person name="Campeao M.E."/>
            <person name="Vieira V.V."/>
            <person name="Silva B.S."/>
            <person name="Fistarol G.O."/>
            <person name="Salomon P.S."/>
            <person name="Sawabe T."/>
            <person name="Mino S."/>
            <person name="Hosokawa M."/>
            <person name="Miyashita H."/>
            <person name="Maruyama F."/>
            <person name="van Verk M.C."/>
            <person name="Dutilh B.E."/>
            <person name="Thompson C.C."/>
            <person name="Thompson F.L."/>
        </authorList>
    </citation>
    <scope>NUCLEOTIDE SEQUENCE [LARGE SCALE GENOMIC DNA]</scope>
    <source>
        <strain evidence="14 15">CCMR0081</strain>
    </source>
</reference>
<dbReference type="SMART" id="SM00448">
    <property type="entry name" value="REC"/>
    <property type="match status" value="1"/>
</dbReference>
<dbReference type="SUPFAM" id="SSF50341">
    <property type="entry name" value="CheW-like"/>
    <property type="match status" value="1"/>
</dbReference>
<dbReference type="Pfam" id="PF02518">
    <property type="entry name" value="HATPase_c"/>
    <property type="match status" value="1"/>
</dbReference>
<dbReference type="PROSITE" id="PS50894">
    <property type="entry name" value="HPT"/>
    <property type="match status" value="1"/>
</dbReference>
<evidence type="ECO:0000313" key="15">
    <source>
        <dbReference type="Proteomes" id="UP000481033"/>
    </source>
</evidence>
<dbReference type="InterPro" id="IPR036097">
    <property type="entry name" value="HisK_dim/P_sf"/>
</dbReference>
<dbReference type="PROSITE" id="PS50851">
    <property type="entry name" value="CHEW"/>
    <property type="match status" value="1"/>
</dbReference>
<evidence type="ECO:0000256" key="3">
    <source>
        <dbReference type="ARBA" id="ARBA00022553"/>
    </source>
</evidence>
<dbReference type="SMART" id="SM01231">
    <property type="entry name" value="H-kinase_dim"/>
    <property type="match status" value="1"/>
</dbReference>
<organism evidence="14 15">
    <name type="scientific">Adonisia turfae CCMR0081</name>
    <dbReference type="NCBI Taxonomy" id="2292702"/>
    <lineage>
        <taxon>Bacteria</taxon>
        <taxon>Bacillati</taxon>
        <taxon>Cyanobacteriota</taxon>
        <taxon>Adonisia</taxon>
        <taxon>Adonisia turfae</taxon>
    </lineage>
</organism>
<dbReference type="GO" id="GO:0006935">
    <property type="term" value="P:chemotaxis"/>
    <property type="evidence" value="ECO:0007669"/>
    <property type="project" value="InterPro"/>
</dbReference>
<feature type="region of interest" description="Disordered" evidence="9">
    <location>
        <begin position="384"/>
        <end position="404"/>
    </location>
</feature>
<evidence type="ECO:0000256" key="7">
    <source>
        <dbReference type="PROSITE-ProRule" id="PRU00110"/>
    </source>
</evidence>
<feature type="domain" description="Response regulatory" evidence="11">
    <location>
        <begin position="960"/>
        <end position="1077"/>
    </location>
</feature>
<dbReference type="InterPro" id="IPR051315">
    <property type="entry name" value="Bact_Chemotaxis_CheA"/>
</dbReference>
<dbReference type="RefSeq" id="WP_163700726.1">
    <property type="nucleotide sequence ID" value="NZ_QXHD01000004.1"/>
</dbReference>
<dbReference type="SMART" id="SM00260">
    <property type="entry name" value="CheW"/>
    <property type="match status" value="1"/>
</dbReference>
<dbReference type="CDD" id="cd00088">
    <property type="entry name" value="HPT"/>
    <property type="match status" value="1"/>
</dbReference>
<gene>
    <name evidence="14" type="ORF">DXZ20_22065</name>
</gene>
<dbReference type="SMART" id="SM00073">
    <property type="entry name" value="HPT"/>
    <property type="match status" value="1"/>
</dbReference>
<comment type="catalytic activity">
    <reaction evidence="1">
        <text>ATP + protein L-histidine = ADP + protein N-phospho-L-histidine.</text>
        <dbReference type="EC" id="2.7.13.3"/>
    </reaction>
</comment>
<dbReference type="EMBL" id="QXHD01000004">
    <property type="protein sequence ID" value="NEZ58278.1"/>
    <property type="molecule type" value="Genomic_DNA"/>
</dbReference>
<dbReference type="SMART" id="SM00387">
    <property type="entry name" value="HATPase_c"/>
    <property type="match status" value="1"/>
</dbReference>
<evidence type="ECO:0000256" key="8">
    <source>
        <dbReference type="PROSITE-ProRule" id="PRU00169"/>
    </source>
</evidence>
<comment type="caution">
    <text evidence="14">The sequence shown here is derived from an EMBL/GenBank/DDBJ whole genome shotgun (WGS) entry which is preliminary data.</text>
</comment>
<dbReference type="PROSITE" id="PS50110">
    <property type="entry name" value="RESPONSE_REGULATORY"/>
    <property type="match status" value="1"/>
</dbReference>